<dbReference type="GO" id="GO:0016409">
    <property type="term" value="F:palmitoyltransferase activity"/>
    <property type="evidence" value="ECO:0007669"/>
    <property type="project" value="TreeGrafter"/>
</dbReference>
<evidence type="ECO:0008006" key="9">
    <source>
        <dbReference type="Google" id="ProtNLM"/>
    </source>
</evidence>
<evidence type="ECO:0000256" key="5">
    <source>
        <dbReference type="ARBA" id="ARBA00038268"/>
    </source>
</evidence>
<evidence type="ECO:0000256" key="2">
    <source>
        <dbReference type="ARBA" id="ARBA00022692"/>
    </source>
</evidence>
<keyword evidence="8" id="KW-1185">Reference proteome</keyword>
<evidence type="ECO:0000313" key="8">
    <source>
        <dbReference type="Proteomes" id="UP001162156"/>
    </source>
</evidence>
<evidence type="ECO:0000313" key="7">
    <source>
        <dbReference type="EMBL" id="KAJ8934473.1"/>
    </source>
</evidence>
<keyword evidence="2 6" id="KW-0812">Transmembrane</keyword>
<protein>
    <recommendedName>
        <fullName evidence="9">Protein-cysteine N-palmitoyltransferase Rasp</fullName>
    </recommendedName>
</protein>
<evidence type="ECO:0000256" key="4">
    <source>
        <dbReference type="ARBA" id="ARBA00023136"/>
    </source>
</evidence>
<dbReference type="Proteomes" id="UP001162156">
    <property type="component" value="Unassembled WGS sequence"/>
</dbReference>
<feature type="transmembrane region" description="Helical" evidence="6">
    <location>
        <begin position="205"/>
        <end position="226"/>
    </location>
</feature>
<dbReference type="PANTHER" id="PTHR13285">
    <property type="entry name" value="ACYLTRANSFERASE"/>
    <property type="match status" value="1"/>
</dbReference>
<reference evidence="7" key="1">
    <citation type="journal article" date="2023" name="Insect Mol. Biol.">
        <title>Genome sequencing provides insights into the evolution of gene families encoding plant cell wall-degrading enzymes in longhorned beetles.</title>
        <authorList>
            <person name="Shin N.R."/>
            <person name="Okamura Y."/>
            <person name="Kirsch R."/>
            <person name="Pauchet Y."/>
        </authorList>
    </citation>
    <scope>NUCLEOTIDE SEQUENCE</scope>
    <source>
        <strain evidence="7">RBIC_L_NR</strain>
    </source>
</reference>
<dbReference type="InterPro" id="IPR004299">
    <property type="entry name" value="MBOAT_fam"/>
</dbReference>
<keyword evidence="3 6" id="KW-1133">Transmembrane helix</keyword>
<comment type="caution">
    <text evidence="7">The sequence shown here is derived from an EMBL/GenBank/DDBJ whole genome shotgun (WGS) entry which is preliminary data.</text>
</comment>
<dbReference type="PANTHER" id="PTHR13285:SF18">
    <property type="entry name" value="PROTEIN-CYSTEINE N-PALMITOYLTRANSFERASE RASP"/>
    <property type="match status" value="1"/>
</dbReference>
<dbReference type="GO" id="GO:0005783">
    <property type="term" value="C:endoplasmic reticulum"/>
    <property type="evidence" value="ECO:0007669"/>
    <property type="project" value="TreeGrafter"/>
</dbReference>
<feature type="transmembrane region" description="Helical" evidence="6">
    <location>
        <begin position="12"/>
        <end position="28"/>
    </location>
</feature>
<gene>
    <name evidence="7" type="ORF">NQ314_013348</name>
</gene>
<feature type="transmembrane region" description="Helical" evidence="6">
    <location>
        <begin position="181"/>
        <end position="199"/>
    </location>
</feature>
<organism evidence="7 8">
    <name type="scientific">Rhamnusium bicolor</name>
    <dbReference type="NCBI Taxonomy" id="1586634"/>
    <lineage>
        <taxon>Eukaryota</taxon>
        <taxon>Metazoa</taxon>
        <taxon>Ecdysozoa</taxon>
        <taxon>Arthropoda</taxon>
        <taxon>Hexapoda</taxon>
        <taxon>Insecta</taxon>
        <taxon>Pterygota</taxon>
        <taxon>Neoptera</taxon>
        <taxon>Endopterygota</taxon>
        <taxon>Coleoptera</taxon>
        <taxon>Polyphaga</taxon>
        <taxon>Cucujiformia</taxon>
        <taxon>Chrysomeloidea</taxon>
        <taxon>Cerambycidae</taxon>
        <taxon>Lepturinae</taxon>
        <taxon>Rhagiini</taxon>
        <taxon>Rhamnusium</taxon>
    </lineage>
</organism>
<comment type="similarity">
    <text evidence="5">Belongs to the membrane-bound acyltransferase family. HHAT subfamily.</text>
</comment>
<dbReference type="Pfam" id="PF03062">
    <property type="entry name" value="MBOAT"/>
    <property type="match status" value="1"/>
</dbReference>
<proteinExistence type="inferred from homology"/>
<name>A0AAV8X7E4_9CUCU</name>
<accession>A0AAV8X7E4</accession>
<dbReference type="InterPro" id="IPR051085">
    <property type="entry name" value="MB_O-acyltransferase"/>
</dbReference>
<evidence type="ECO:0000256" key="3">
    <source>
        <dbReference type="ARBA" id="ARBA00022989"/>
    </source>
</evidence>
<evidence type="ECO:0000256" key="6">
    <source>
        <dbReference type="SAM" id="Phobius"/>
    </source>
</evidence>
<dbReference type="AlphaFoldDB" id="A0AAV8X7E4"/>
<evidence type="ECO:0000256" key="1">
    <source>
        <dbReference type="ARBA" id="ARBA00004141"/>
    </source>
</evidence>
<comment type="subcellular location">
    <subcellularLocation>
        <location evidence="1">Membrane</location>
        <topology evidence="1">Multi-pass membrane protein</topology>
    </subcellularLocation>
</comment>
<sequence length="278" mass="33064">MKLSCNILKVEKFINFLVWVLAVIYSIYCFTTKTYTYFLNDKDEYGDFTRGLPFLSTKRDKTDFEWETIYYLLYNFYPWILIYIVISEIIHTVPLAIELVETFGSWSLHGYGYVMGQFFHIKYVVLYGLSSSFASFENVKVSHLPRCIGRIHLYSDMWKYFDPGLYQFLVRYIYIPMMKVSRYKLIASLFCFLFVYLWHGIQKYILVWTVLNYIGITLEYICNLCNKKYIETRNLKKILGPSWLRRIKCILASPLLVMSAISNFYFFAGIEIGNIFSP</sequence>
<keyword evidence="4 6" id="KW-0472">Membrane</keyword>
<dbReference type="EMBL" id="JANEYF010003725">
    <property type="protein sequence ID" value="KAJ8934473.1"/>
    <property type="molecule type" value="Genomic_DNA"/>
</dbReference>
<feature type="transmembrane region" description="Helical" evidence="6">
    <location>
        <begin position="76"/>
        <end position="97"/>
    </location>
</feature>
<dbReference type="GO" id="GO:0016020">
    <property type="term" value="C:membrane"/>
    <property type="evidence" value="ECO:0007669"/>
    <property type="project" value="UniProtKB-SubCell"/>
</dbReference>
<feature type="transmembrane region" description="Helical" evidence="6">
    <location>
        <begin position="247"/>
        <end position="268"/>
    </location>
</feature>